<evidence type="ECO:0000313" key="1">
    <source>
        <dbReference type="EMBL" id="CAD7640244.1"/>
    </source>
</evidence>
<accession>A0A7R9QC16</accession>
<feature type="non-terminal residue" evidence="1">
    <location>
        <position position="1"/>
    </location>
</feature>
<dbReference type="AlphaFoldDB" id="A0A7R9QC16"/>
<proteinExistence type="predicted"/>
<name>A0A7R9QC16_9ACAR</name>
<dbReference type="Proteomes" id="UP000759131">
    <property type="component" value="Unassembled WGS sequence"/>
</dbReference>
<reference evidence="1" key="1">
    <citation type="submission" date="2020-11" db="EMBL/GenBank/DDBJ databases">
        <authorList>
            <person name="Tran Van P."/>
        </authorList>
    </citation>
    <scope>NUCLEOTIDE SEQUENCE</scope>
</reference>
<protein>
    <submittedName>
        <fullName evidence="1">Uncharacterized protein</fullName>
    </submittedName>
</protein>
<gene>
    <name evidence="1" type="ORF">OSB1V03_LOCUS18121</name>
</gene>
<dbReference type="SUPFAM" id="SSF53756">
    <property type="entry name" value="UDP-Glycosyltransferase/glycogen phosphorylase"/>
    <property type="match status" value="1"/>
</dbReference>
<dbReference type="OrthoDB" id="5835829at2759"/>
<organism evidence="1">
    <name type="scientific">Medioppia subpectinata</name>
    <dbReference type="NCBI Taxonomy" id="1979941"/>
    <lineage>
        <taxon>Eukaryota</taxon>
        <taxon>Metazoa</taxon>
        <taxon>Ecdysozoa</taxon>
        <taxon>Arthropoda</taxon>
        <taxon>Chelicerata</taxon>
        <taxon>Arachnida</taxon>
        <taxon>Acari</taxon>
        <taxon>Acariformes</taxon>
        <taxon>Sarcoptiformes</taxon>
        <taxon>Oribatida</taxon>
        <taxon>Brachypylina</taxon>
        <taxon>Oppioidea</taxon>
        <taxon>Oppiidae</taxon>
        <taxon>Medioppia</taxon>
    </lineage>
</organism>
<keyword evidence="2" id="KW-1185">Reference proteome</keyword>
<evidence type="ECO:0000313" key="2">
    <source>
        <dbReference type="Proteomes" id="UP000759131"/>
    </source>
</evidence>
<dbReference type="Gene3D" id="3.40.50.2000">
    <property type="entry name" value="Glycogen Phosphorylase B"/>
    <property type="match status" value="1"/>
</dbReference>
<dbReference type="EMBL" id="OC877822">
    <property type="protein sequence ID" value="CAD7640244.1"/>
    <property type="molecule type" value="Genomic_DNA"/>
</dbReference>
<dbReference type="EMBL" id="CAJPIZ010023247">
    <property type="protein sequence ID" value="CAG2118169.1"/>
    <property type="molecule type" value="Genomic_DNA"/>
</dbReference>
<sequence length="241" mass="27076">MVKKLTILMVPLPGVGPVNAFIGLAEVLVSRGHKVVFAVDKTLEGKLSPLGFVEELFTSTMVDVKKKTGEESANILLTSGLLSGISSLDKFKIFFGPNFTGWADNMAKMRANEPQLRAIIAKHNPDIYMTDGIMCSPTLIHSGKPWVYVFSPNPLYVINDDRTPPAFSGYPSTDSKEGFPLVANNRAIPDSPYLNIYGYPEELDYTDICPMREKWFRIDAFMRKSEQEFKIPDKFRERDNN</sequence>